<comment type="caution">
    <text evidence="1">The sequence shown here is derived from an EMBL/GenBank/DDBJ whole genome shotgun (WGS) entry which is preliminary data.</text>
</comment>
<dbReference type="AlphaFoldDB" id="A0A918RUX3"/>
<evidence type="ECO:0008006" key="3">
    <source>
        <dbReference type="Google" id="ProtNLM"/>
    </source>
</evidence>
<dbReference type="EMBL" id="BMWH01000033">
    <property type="protein sequence ID" value="GHA11987.1"/>
    <property type="molecule type" value="Genomic_DNA"/>
</dbReference>
<name>A0A918RUX3_9ACTN</name>
<keyword evidence="2" id="KW-1185">Reference proteome</keyword>
<protein>
    <recommendedName>
        <fullName evidence="3">HEAT repeat domain-containing protein</fullName>
    </recommendedName>
</protein>
<evidence type="ECO:0000313" key="1">
    <source>
        <dbReference type="EMBL" id="GHA11987.1"/>
    </source>
</evidence>
<reference evidence="1" key="1">
    <citation type="journal article" date="2014" name="Int. J. Syst. Evol. Microbiol.">
        <title>Complete genome sequence of Corynebacterium casei LMG S-19264T (=DSM 44701T), isolated from a smear-ripened cheese.</title>
        <authorList>
            <consortium name="US DOE Joint Genome Institute (JGI-PGF)"/>
            <person name="Walter F."/>
            <person name="Albersmeier A."/>
            <person name="Kalinowski J."/>
            <person name="Ruckert C."/>
        </authorList>
    </citation>
    <scope>NUCLEOTIDE SEQUENCE</scope>
    <source>
        <strain evidence="1">JCM 5016</strain>
    </source>
</reference>
<dbReference type="Gene3D" id="1.25.10.10">
    <property type="entry name" value="Leucine-rich Repeat Variant"/>
    <property type="match status" value="1"/>
</dbReference>
<accession>A0A918RUX3</accession>
<dbReference type="InterPro" id="IPR016024">
    <property type="entry name" value="ARM-type_fold"/>
</dbReference>
<evidence type="ECO:0000313" key="2">
    <source>
        <dbReference type="Proteomes" id="UP000623010"/>
    </source>
</evidence>
<dbReference type="SUPFAM" id="SSF48371">
    <property type="entry name" value="ARM repeat"/>
    <property type="match status" value="1"/>
</dbReference>
<dbReference type="InterPro" id="IPR011989">
    <property type="entry name" value="ARM-like"/>
</dbReference>
<reference evidence="1" key="2">
    <citation type="submission" date="2020-09" db="EMBL/GenBank/DDBJ databases">
        <authorList>
            <person name="Sun Q."/>
            <person name="Ohkuma M."/>
        </authorList>
    </citation>
    <scope>NUCLEOTIDE SEQUENCE</scope>
    <source>
        <strain evidence="1">JCM 5016</strain>
    </source>
</reference>
<sequence>MTHTDTPLTGLDAVDWPALTHAYGPADDVPGHLRALCSPDPEERGKTLDELYGTIFHQGSRYPATAAAVPFLARMAADTSLPGRAAHLELLAALAIGYDEAHLPGGVDVAAWRQEAEEFLAQDPREVRAELDAWVEAAADDAERRRRDFHRTMFDHEQQREAVAAELGAYDAVRRELPALRGLLGDDEPAVRAAAAYLLAWFPEEAGRTLPDLLRLIDEEREPAVLAGALVAAGLLGGGELVDRLRAFLTAGQPVVRWAAATALARLGGGGAAGAVSTEVLAELVAAQAEPPPADFPGVLFHEGDLRGYTAASLVLLAGRFPDEALDAVTHALAAASGPACFPLARAALRLAFGEPGPDGAGPFAELDERRRHLVRTLAGLDAATWQWVNLWEIVGAWHLPTSRAALRAYAGLPEE</sequence>
<gene>
    <name evidence="1" type="ORF">GCM10010389_58830</name>
</gene>
<dbReference type="RefSeq" id="WP_268250020.1">
    <property type="nucleotide sequence ID" value="NZ_BMWH01000033.1"/>
</dbReference>
<organism evidence="1 2">
    <name type="scientific">Streptomyces echinoruber</name>
    <dbReference type="NCBI Taxonomy" id="68898"/>
    <lineage>
        <taxon>Bacteria</taxon>
        <taxon>Bacillati</taxon>
        <taxon>Actinomycetota</taxon>
        <taxon>Actinomycetes</taxon>
        <taxon>Kitasatosporales</taxon>
        <taxon>Streptomycetaceae</taxon>
        <taxon>Streptomyces</taxon>
    </lineage>
</organism>
<dbReference type="Proteomes" id="UP000623010">
    <property type="component" value="Unassembled WGS sequence"/>
</dbReference>
<proteinExistence type="predicted"/>